<comment type="similarity">
    <text evidence="6">Belongs to the class-II pyridoxal-phosphate-dependent aminotransferase family. Histidinol-phosphate aminotransferase subfamily.</text>
</comment>
<dbReference type="InterPro" id="IPR015424">
    <property type="entry name" value="PyrdxlP-dep_Trfase"/>
</dbReference>
<comment type="pathway">
    <text evidence="6">Amino-acid biosynthesis; L-histidine biosynthesis; L-histidine from 5-phospho-alpha-D-ribose 1-diphosphate: step 7/9.</text>
</comment>
<dbReference type="Pfam" id="PF00155">
    <property type="entry name" value="Aminotran_1_2"/>
    <property type="match status" value="1"/>
</dbReference>
<dbReference type="InterPro" id="IPR004839">
    <property type="entry name" value="Aminotransferase_I/II_large"/>
</dbReference>
<accession>A0ABT6M8Z2</accession>
<evidence type="ECO:0000313" key="9">
    <source>
        <dbReference type="Proteomes" id="UP001160334"/>
    </source>
</evidence>
<comment type="caution">
    <text evidence="8">The sequence shown here is derived from an EMBL/GenBank/DDBJ whole genome shotgun (WGS) entry which is preliminary data.</text>
</comment>
<dbReference type="InterPro" id="IPR005861">
    <property type="entry name" value="HisP_aminotrans"/>
</dbReference>
<keyword evidence="5 6" id="KW-0663">Pyridoxal phosphate</keyword>
<keyword evidence="3 6" id="KW-0032">Aminotransferase</keyword>
<evidence type="ECO:0000259" key="7">
    <source>
        <dbReference type="Pfam" id="PF00155"/>
    </source>
</evidence>
<keyword evidence="4 6" id="KW-0808">Transferase</keyword>
<feature type="modified residue" description="N6-(pyridoxal phosphate)lysine" evidence="6">
    <location>
        <position position="220"/>
    </location>
</feature>
<keyword evidence="6" id="KW-0028">Amino-acid biosynthesis</keyword>
<proteinExistence type="inferred from homology"/>
<evidence type="ECO:0000256" key="2">
    <source>
        <dbReference type="ARBA" id="ARBA00011738"/>
    </source>
</evidence>
<dbReference type="HAMAP" id="MF_01023">
    <property type="entry name" value="HisC_aminotrans_2"/>
    <property type="match status" value="1"/>
</dbReference>
<dbReference type="InterPro" id="IPR015421">
    <property type="entry name" value="PyrdxlP-dep_Trfase_major"/>
</dbReference>
<dbReference type="InterPro" id="IPR001917">
    <property type="entry name" value="Aminotrans_II_pyridoxalP_BS"/>
</dbReference>
<dbReference type="PANTHER" id="PTHR43643">
    <property type="entry name" value="HISTIDINOL-PHOSPHATE AMINOTRANSFERASE 2"/>
    <property type="match status" value="1"/>
</dbReference>
<dbReference type="EMBL" id="JARXVC010000003">
    <property type="protein sequence ID" value="MDH6280355.1"/>
    <property type="molecule type" value="Genomic_DNA"/>
</dbReference>
<feature type="domain" description="Aminotransferase class I/classII large" evidence="7">
    <location>
        <begin position="34"/>
        <end position="336"/>
    </location>
</feature>
<comment type="catalytic activity">
    <reaction evidence="6">
        <text>L-histidinol phosphate + 2-oxoglutarate = 3-(imidazol-4-yl)-2-oxopropyl phosphate + L-glutamate</text>
        <dbReference type="Rhea" id="RHEA:23744"/>
        <dbReference type="ChEBI" id="CHEBI:16810"/>
        <dbReference type="ChEBI" id="CHEBI:29985"/>
        <dbReference type="ChEBI" id="CHEBI:57766"/>
        <dbReference type="ChEBI" id="CHEBI:57980"/>
        <dbReference type="EC" id="2.6.1.9"/>
    </reaction>
</comment>
<dbReference type="Gene3D" id="3.40.640.10">
    <property type="entry name" value="Type I PLP-dependent aspartate aminotransferase-like (Major domain)"/>
    <property type="match status" value="1"/>
</dbReference>
<reference evidence="8 9" key="1">
    <citation type="submission" date="2023-04" db="EMBL/GenBank/DDBJ databases">
        <title>Forest soil microbial communities from Buena Vista Peninsula, Colon Province, Panama.</title>
        <authorList>
            <person name="Bouskill N."/>
        </authorList>
    </citation>
    <scope>NUCLEOTIDE SEQUENCE [LARGE SCALE GENOMIC DNA]</scope>
    <source>
        <strain evidence="8 9">CFH S0262</strain>
    </source>
</reference>
<evidence type="ECO:0000256" key="5">
    <source>
        <dbReference type="ARBA" id="ARBA00022898"/>
    </source>
</evidence>
<evidence type="ECO:0000256" key="4">
    <source>
        <dbReference type="ARBA" id="ARBA00022679"/>
    </source>
</evidence>
<dbReference type="PROSITE" id="PS00599">
    <property type="entry name" value="AA_TRANSFER_CLASS_2"/>
    <property type="match status" value="1"/>
</dbReference>
<dbReference type="Gene3D" id="3.90.1150.10">
    <property type="entry name" value="Aspartate Aminotransferase, domain 1"/>
    <property type="match status" value="1"/>
</dbReference>
<dbReference type="InterPro" id="IPR050106">
    <property type="entry name" value="HistidinolP_aminotransfase"/>
</dbReference>
<gene>
    <name evidence="6" type="primary">hisC</name>
    <name evidence="8" type="ORF">M2280_001567</name>
</gene>
<dbReference type="InterPro" id="IPR024892">
    <property type="entry name" value="ArAT"/>
</dbReference>
<sequence>MTRPIATPRARPEIEALPRYSAASGVATVRWRASSNESTIAPSPAVVEAIARVGARGHLYPTLFADDLVAALAERLSVPADAVLTGAGSLALLQQVLTAFTGPGTEVVHAWRSYEAYPILIGIAGATAVPVPLDAQHRHDVDAMIAAVTPRTRAVLLCNPNNPTGTELTATELRRLLDSVPSHVLVILDEAYREFATEGVDGVELLREYPNVVVLRTFSKAYGLAGLRVGYAIADSAVAAPLHAAAPPFGLSSVAEAAACAALADAGHTDRIVESVRSGRHHLRSGLATRGLETPPSGGNFVWIPVGERAVALDAACVARGVSVRTFAGEGVRVTVGDRGAEDAVLAAVELSGAPANSVAL</sequence>
<dbReference type="CDD" id="cd00609">
    <property type="entry name" value="AAT_like"/>
    <property type="match status" value="1"/>
</dbReference>
<dbReference type="EC" id="2.6.1.9" evidence="6"/>
<dbReference type="NCBIfam" id="NF002878">
    <property type="entry name" value="PRK03321.1"/>
    <property type="match status" value="1"/>
</dbReference>
<dbReference type="PANTHER" id="PTHR43643:SF3">
    <property type="entry name" value="HISTIDINOL-PHOSPHATE AMINOTRANSFERASE"/>
    <property type="match status" value="1"/>
</dbReference>
<dbReference type="Proteomes" id="UP001160334">
    <property type="component" value="Unassembled WGS sequence"/>
</dbReference>
<evidence type="ECO:0000256" key="1">
    <source>
        <dbReference type="ARBA" id="ARBA00001933"/>
    </source>
</evidence>
<comment type="cofactor">
    <cofactor evidence="1 6">
        <name>pyridoxal 5'-phosphate</name>
        <dbReference type="ChEBI" id="CHEBI:597326"/>
    </cofactor>
</comment>
<name>A0ABT6M8Z2_9NOCA</name>
<evidence type="ECO:0000256" key="6">
    <source>
        <dbReference type="HAMAP-Rule" id="MF_01023"/>
    </source>
</evidence>
<protein>
    <recommendedName>
        <fullName evidence="6">Histidinol-phosphate aminotransferase</fullName>
        <ecNumber evidence="6">2.6.1.9</ecNumber>
    </recommendedName>
    <alternativeName>
        <fullName evidence="6">Imidazole acetol-phosphate transaminase</fullName>
    </alternativeName>
</protein>
<organism evidence="8 9">
    <name type="scientific">Prescottella agglutinans</name>
    <dbReference type="NCBI Taxonomy" id="1644129"/>
    <lineage>
        <taxon>Bacteria</taxon>
        <taxon>Bacillati</taxon>
        <taxon>Actinomycetota</taxon>
        <taxon>Actinomycetes</taxon>
        <taxon>Mycobacteriales</taxon>
        <taxon>Nocardiaceae</taxon>
        <taxon>Prescottella</taxon>
    </lineage>
</organism>
<evidence type="ECO:0000256" key="3">
    <source>
        <dbReference type="ARBA" id="ARBA00022576"/>
    </source>
</evidence>
<dbReference type="SUPFAM" id="SSF53383">
    <property type="entry name" value="PLP-dependent transferases"/>
    <property type="match status" value="1"/>
</dbReference>
<comment type="subunit">
    <text evidence="2 6">Homodimer.</text>
</comment>
<dbReference type="InterPro" id="IPR015422">
    <property type="entry name" value="PyrdxlP-dep_Trfase_small"/>
</dbReference>
<keyword evidence="9" id="KW-1185">Reference proteome</keyword>
<evidence type="ECO:0000313" key="8">
    <source>
        <dbReference type="EMBL" id="MDH6280355.1"/>
    </source>
</evidence>
<keyword evidence="6" id="KW-0368">Histidine biosynthesis</keyword>
<dbReference type="GO" id="GO:0004400">
    <property type="term" value="F:histidinol-phosphate transaminase activity"/>
    <property type="evidence" value="ECO:0007669"/>
    <property type="project" value="UniProtKB-EC"/>
</dbReference>
<dbReference type="RefSeq" id="WP_280759696.1">
    <property type="nucleotide sequence ID" value="NZ_JARXVC010000003.1"/>
</dbReference>